<dbReference type="AlphaFoldDB" id="A0A8H3ZN42"/>
<protein>
    <submittedName>
        <fullName evidence="2">Gcn5-related n-acetyltransferase</fullName>
    </submittedName>
</protein>
<dbReference type="InterPro" id="IPR000182">
    <property type="entry name" value="GNAT_dom"/>
</dbReference>
<dbReference type="InterPro" id="IPR016181">
    <property type="entry name" value="Acyl_CoA_acyltransferase"/>
</dbReference>
<organism evidence="2 3">
    <name type="scientific">Colletotrichum asianum</name>
    <dbReference type="NCBI Taxonomy" id="702518"/>
    <lineage>
        <taxon>Eukaryota</taxon>
        <taxon>Fungi</taxon>
        <taxon>Dikarya</taxon>
        <taxon>Ascomycota</taxon>
        <taxon>Pezizomycotina</taxon>
        <taxon>Sordariomycetes</taxon>
        <taxon>Hypocreomycetidae</taxon>
        <taxon>Glomerellales</taxon>
        <taxon>Glomerellaceae</taxon>
        <taxon>Colletotrichum</taxon>
        <taxon>Colletotrichum gloeosporioides species complex</taxon>
    </lineage>
</organism>
<keyword evidence="3" id="KW-1185">Reference proteome</keyword>
<gene>
    <name evidence="2" type="ORF">GQ607_015154</name>
</gene>
<dbReference type="PANTHER" id="PTHR43328:SF1">
    <property type="entry name" value="N-ACETYLTRANSFERASE DOMAIN-CONTAINING PROTEIN"/>
    <property type="match status" value="1"/>
</dbReference>
<comment type="caution">
    <text evidence="2">The sequence shown here is derived from an EMBL/GenBank/DDBJ whole genome shotgun (WGS) entry which is preliminary data.</text>
</comment>
<proteinExistence type="predicted"/>
<dbReference type="PANTHER" id="PTHR43328">
    <property type="entry name" value="ACETYLTRANSFERASE-RELATED"/>
    <property type="match status" value="1"/>
</dbReference>
<dbReference type="Pfam" id="PF13302">
    <property type="entry name" value="Acetyltransf_3"/>
    <property type="match status" value="1"/>
</dbReference>
<dbReference type="PROSITE" id="PS51186">
    <property type="entry name" value="GNAT"/>
    <property type="match status" value="1"/>
</dbReference>
<dbReference type="GO" id="GO:0016747">
    <property type="term" value="F:acyltransferase activity, transferring groups other than amino-acyl groups"/>
    <property type="evidence" value="ECO:0007669"/>
    <property type="project" value="InterPro"/>
</dbReference>
<dbReference type="OrthoDB" id="630895at2759"/>
<dbReference type="SUPFAM" id="SSF55729">
    <property type="entry name" value="Acyl-CoA N-acyltransferases (Nat)"/>
    <property type="match status" value="1"/>
</dbReference>
<dbReference type="Gene3D" id="3.40.630.30">
    <property type="match status" value="1"/>
</dbReference>
<dbReference type="Proteomes" id="UP000434172">
    <property type="component" value="Unassembled WGS sequence"/>
</dbReference>
<evidence type="ECO:0000313" key="2">
    <source>
        <dbReference type="EMBL" id="KAF0317635.1"/>
    </source>
</evidence>
<accession>A0A8H3ZN42</accession>
<evidence type="ECO:0000259" key="1">
    <source>
        <dbReference type="PROSITE" id="PS51186"/>
    </source>
</evidence>
<dbReference type="EMBL" id="WOWK01000126">
    <property type="protein sequence ID" value="KAF0317635.1"/>
    <property type="molecule type" value="Genomic_DNA"/>
</dbReference>
<feature type="domain" description="N-acetyltransferase" evidence="1">
    <location>
        <begin position="25"/>
        <end position="189"/>
    </location>
</feature>
<keyword evidence="2" id="KW-0808">Transferase</keyword>
<name>A0A8H3ZN42_9PEZI</name>
<sequence length="194" mass="21307">MAATQTISDLNAAPGTESVISTKRLRIRPNTFADAAAMARGANNVKIAANMRNTFPSPYLLEHAEGWLAMCAKDPGNSFAICRVDDGAYVGNIGVIRGNDVQYRTWDVGYWVAEDYWGNGYASEALPAFCKFCFESNPSLLRLEASAYSSNAASRRVLEKSGWTYEGAKRQAVEKNGQVLDLVLFSILRHEAVR</sequence>
<reference evidence="2 3" key="1">
    <citation type="submission" date="2019-12" db="EMBL/GenBank/DDBJ databases">
        <title>A genome sequence resource for the geographically widespread anthracnose pathogen Colletotrichum asianum.</title>
        <authorList>
            <person name="Meng Y."/>
        </authorList>
    </citation>
    <scope>NUCLEOTIDE SEQUENCE [LARGE SCALE GENOMIC DNA]</scope>
    <source>
        <strain evidence="2 3">ICMP 18580</strain>
    </source>
</reference>
<evidence type="ECO:0000313" key="3">
    <source>
        <dbReference type="Proteomes" id="UP000434172"/>
    </source>
</evidence>